<dbReference type="EMBL" id="CM007894">
    <property type="protein sequence ID" value="OTG24636.1"/>
    <property type="molecule type" value="Genomic_DNA"/>
</dbReference>
<accession>A0A251UP38</accession>
<protein>
    <submittedName>
        <fullName evidence="2">Uncharacterized protein</fullName>
    </submittedName>
</protein>
<organism evidence="2 3">
    <name type="scientific">Helianthus annuus</name>
    <name type="common">Common sunflower</name>
    <dbReference type="NCBI Taxonomy" id="4232"/>
    <lineage>
        <taxon>Eukaryota</taxon>
        <taxon>Viridiplantae</taxon>
        <taxon>Streptophyta</taxon>
        <taxon>Embryophyta</taxon>
        <taxon>Tracheophyta</taxon>
        <taxon>Spermatophyta</taxon>
        <taxon>Magnoliopsida</taxon>
        <taxon>eudicotyledons</taxon>
        <taxon>Gunneridae</taxon>
        <taxon>Pentapetalae</taxon>
        <taxon>asterids</taxon>
        <taxon>campanulids</taxon>
        <taxon>Asterales</taxon>
        <taxon>Asteraceae</taxon>
        <taxon>Asteroideae</taxon>
        <taxon>Heliantheae alliance</taxon>
        <taxon>Heliantheae</taxon>
        <taxon>Helianthus</taxon>
    </lineage>
</organism>
<evidence type="ECO:0000313" key="2">
    <source>
        <dbReference type="EMBL" id="OTG24636.1"/>
    </source>
</evidence>
<proteinExistence type="predicted"/>
<keyword evidence="3" id="KW-1185">Reference proteome</keyword>
<dbReference type="AlphaFoldDB" id="A0A251UP38"/>
<dbReference type="EMBL" id="MNCJ02000320">
    <property type="protein sequence ID" value="KAF5805327.1"/>
    <property type="molecule type" value="Genomic_DNA"/>
</dbReference>
<reference evidence="1" key="3">
    <citation type="submission" date="2020-06" db="EMBL/GenBank/DDBJ databases">
        <title>Helianthus annuus Genome sequencing and assembly Release 2.</title>
        <authorList>
            <person name="Gouzy J."/>
            <person name="Langlade N."/>
            <person name="Munos S."/>
        </authorList>
    </citation>
    <scope>NUCLEOTIDE SEQUENCE</scope>
    <source>
        <tissue evidence="1">Leaves</tissue>
    </source>
</reference>
<evidence type="ECO:0000313" key="1">
    <source>
        <dbReference type="EMBL" id="KAF5805327.1"/>
    </source>
</evidence>
<name>A0A251UP38_HELAN</name>
<reference evidence="1 3" key="1">
    <citation type="journal article" date="2017" name="Nature">
        <title>The sunflower genome provides insights into oil metabolism, flowering and Asterid evolution.</title>
        <authorList>
            <person name="Badouin H."/>
            <person name="Gouzy J."/>
            <person name="Grassa C.J."/>
            <person name="Murat F."/>
            <person name="Staton S.E."/>
            <person name="Cottret L."/>
            <person name="Lelandais-Briere C."/>
            <person name="Owens G.L."/>
            <person name="Carrere S."/>
            <person name="Mayjonade B."/>
            <person name="Legrand L."/>
            <person name="Gill N."/>
            <person name="Kane N.C."/>
            <person name="Bowers J.E."/>
            <person name="Hubner S."/>
            <person name="Bellec A."/>
            <person name="Berard A."/>
            <person name="Berges H."/>
            <person name="Blanchet N."/>
            <person name="Boniface M.C."/>
            <person name="Brunel D."/>
            <person name="Catrice O."/>
            <person name="Chaidir N."/>
            <person name="Claudel C."/>
            <person name="Donnadieu C."/>
            <person name="Faraut T."/>
            <person name="Fievet G."/>
            <person name="Helmstetter N."/>
            <person name="King M."/>
            <person name="Knapp S.J."/>
            <person name="Lai Z."/>
            <person name="Le Paslier M.C."/>
            <person name="Lippi Y."/>
            <person name="Lorenzon L."/>
            <person name="Mandel J.R."/>
            <person name="Marage G."/>
            <person name="Marchand G."/>
            <person name="Marquand E."/>
            <person name="Bret-Mestries E."/>
            <person name="Morien E."/>
            <person name="Nambeesan S."/>
            <person name="Nguyen T."/>
            <person name="Pegot-Espagnet P."/>
            <person name="Pouilly N."/>
            <person name="Raftis F."/>
            <person name="Sallet E."/>
            <person name="Schiex T."/>
            <person name="Thomas J."/>
            <person name="Vandecasteele C."/>
            <person name="Vares D."/>
            <person name="Vear F."/>
            <person name="Vautrin S."/>
            <person name="Crespi M."/>
            <person name="Mangin B."/>
            <person name="Burke J.M."/>
            <person name="Salse J."/>
            <person name="Munos S."/>
            <person name="Vincourt P."/>
            <person name="Rieseberg L.H."/>
            <person name="Langlade N.B."/>
        </authorList>
    </citation>
    <scope>NUCLEOTIDE SEQUENCE [LARGE SCALE GENOMIC DNA]</scope>
    <source>
        <strain evidence="3">cv. SF193</strain>
        <tissue evidence="1">Leaves</tissue>
    </source>
</reference>
<reference evidence="2" key="2">
    <citation type="submission" date="2017-02" db="EMBL/GenBank/DDBJ databases">
        <title>Sunflower complete genome.</title>
        <authorList>
            <person name="Langlade N."/>
            <person name="Munos S."/>
        </authorList>
    </citation>
    <scope>NUCLEOTIDE SEQUENCE [LARGE SCALE GENOMIC DNA]</scope>
    <source>
        <tissue evidence="2">Leaves</tissue>
    </source>
</reference>
<evidence type="ECO:0000313" key="3">
    <source>
        <dbReference type="Proteomes" id="UP000215914"/>
    </source>
</evidence>
<dbReference type="Gramene" id="mRNA:HanXRQr2_Chr05g0207981">
    <property type="protein sequence ID" value="mRNA:HanXRQr2_Chr05g0207981"/>
    <property type="gene ID" value="HanXRQr2_Chr05g0207981"/>
</dbReference>
<dbReference type="InParanoid" id="A0A251UP38"/>
<sequence>MKLRGYQTALNLFQRRKGDITNHSFTVFSNVTLLSRPFAFRANRKWRGDFSSNTYNLISLLRVTVTICDWVGMPRSREGKCHW</sequence>
<gene>
    <name evidence="2" type="ORF">HannXRQ_Chr05g0138891</name>
    <name evidence="1" type="ORF">HanXRQr2_Chr05g0207981</name>
</gene>
<dbReference type="Proteomes" id="UP000215914">
    <property type="component" value="Chromosome 5"/>
</dbReference>